<proteinExistence type="predicted"/>
<reference evidence="1 2" key="1">
    <citation type="submission" date="2020-08" db="EMBL/GenBank/DDBJ databases">
        <title>Genomic Encyclopedia of Type Strains, Phase III (KMG-III): the genomes of soil and plant-associated and newly described type strains.</title>
        <authorList>
            <person name="Whitman W."/>
        </authorList>
    </citation>
    <scope>NUCLEOTIDE SEQUENCE [LARGE SCALE GENOMIC DNA]</scope>
    <source>
        <strain evidence="1 2">CECT 8897</strain>
    </source>
</reference>
<dbReference type="PANTHER" id="PTHR35936">
    <property type="entry name" value="MEMBRANE-BOUND LYTIC MUREIN TRANSGLYCOSYLASE F"/>
    <property type="match status" value="1"/>
</dbReference>
<accession>A0A7W5BFD7</accession>
<gene>
    <name evidence="1" type="ORF">FHS03_004353</name>
</gene>
<sequence length="216" mass="23591">MVFVAATNHTMPLASFADGKLSGGLLKELGEAIAQRAGRQARFVSVPPRRVASTLAEGSADAVCYVLPEWLDGNFNWSVPLIPDAGVVVARADAALLKQLSQLADRPLGTVAGYHYAALSTTLGPRFRRDDAPSMEHNIRKLLLGRMQYAVLEKTTFAYLQRKQPGLGLRADLEFDPFKAQCAFSLRSHIDIAEADRAIASLLQDGSIERVLSHYR</sequence>
<dbReference type="RefSeq" id="WP_183443004.1">
    <property type="nucleotide sequence ID" value="NZ_JACHXD010000015.1"/>
</dbReference>
<keyword evidence="2" id="KW-1185">Reference proteome</keyword>
<dbReference type="EMBL" id="JACHXD010000015">
    <property type="protein sequence ID" value="MBB3121275.1"/>
    <property type="molecule type" value="Genomic_DNA"/>
</dbReference>
<dbReference type="AlphaFoldDB" id="A0A7W5BFD7"/>
<dbReference type="SUPFAM" id="SSF53850">
    <property type="entry name" value="Periplasmic binding protein-like II"/>
    <property type="match status" value="1"/>
</dbReference>
<organism evidence="1 2">
    <name type="scientific">Pseudoduganella violacea</name>
    <dbReference type="NCBI Taxonomy" id="1715466"/>
    <lineage>
        <taxon>Bacteria</taxon>
        <taxon>Pseudomonadati</taxon>
        <taxon>Pseudomonadota</taxon>
        <taxon>Betaproteobacteria</taxon>
        <taxon>Burkholderiales</taxon>
        <taxon>Oxalobacteraceae</taxon>
        <taxon>Telluria group</taxon>
        <taxon>Pseudoduganella</taxon>
    </lineage>
</organism>
<dbReference type="Proteomes" id="UP000541535">
    <property type="component" value="Unassembled WGS sequence"/>
</dbReference>
<dbReference type="PANTHER" id="PTHR35936:SF6">
    <property type="entry name" value="AMINO ACID ABC TRANSPORTER SUBSTRATE-BINDING PAAT FAMILY PROTEIN"/>
    <property type="match status" value="1"/>
</dbReference>
<evidence type="ECO:0000313" key="1">
    <source>
        <dbReference type="EMBL" id="MBB3121275.1"/>
    </source>
</evidence>
<evidence type="ECO:0000313" key="2">
    <source>
        <dbReference type="Proteomes" id="UP000541535"/>
    </source>
</evidence>
<comment type="caution">
    <text evidence="1">The sequence shown here is derived from an EMBL/GenBank/DDBJ whole genome shotgun (WGS) entry which is preliminary data.</text>
</comment>
<dbReference type="Gene3D" id="3.40.190.10">
    <property type="entry name" value="Periplasmic binding protein-like II"/>
    <property type="match status" value="2"/>
</dbReference>
<protein>
    <submittedName>
        <fullName evidence="1">ABC-type amino acid transport substrate-binding protein</fullName>
    </submittedName>
</protein>
<name>A0A7W5BFD7_9BURK</name>